<feature type="domain" description="DUF1214" evidence="1">
    <location>
        <begin position="156"/>
        <end position="197"/>
    </location>
</feature>
<protein>
    <submittedName>
        <fullName evidence="2">DUF1214 domain-containing protein</fullName>
    </submittedName>
</protein>
<dbReference type="EMBL" id="JAAXOP010000027">
    <property type="protein sequence ID" value="NKY54284.1"/>
    <property type="molecule type" value="Genomic_DNA"/>
</dbReference>
<dbReference type="AlphaFoldDB" id="A0A846Y904"/>
<dbReference type="Proteomes" id="UP000565711">
    <property type="component" value="Unassembled WGS sequence"/>
</dbReference>
<dbReference type="Pfam" id="PF06742">
    <property type="entry name" value="DUF1214"/>
    <property type="match status" value="2"/>
</dbReference>
<comment type="caution">
    <text evidence="2">The sequence shown here is derived from an EMBL/GenBank/DDBJ whole genome shotgun (WGS) entry which is preliminary data.</text>
</comment>
<evidence type="ECO:0000313" key="2">
    <source>
        <dbReference type="EMBL" id="NKY54284.1"/>
    </source>
</evidence>
<organism evidence="2 3">
    <name type="scientific">Nocardia vermiculata</name>
    <dbReference type="NCBI Taxonomy" id="257274"/>
    <lineage>
        <taxon>Bacteria</taxon>
        <taxon>Bacillati</taxon>
        <taxon>Actinomycetota</taxon>
        <taxon>Actinomycetes</taxon>
        <taxon>Mycobacteriales</taxon>
        <taxon>Nocardiaceae</taxon>
        <taxon>Nocardia</taxon>
    </lineage>
</organism>
<dbReference type="Gene3D" id="2.60.120.1600">
    <property type="match status" value="1"/>
</dbReference>
<keyword evidence="3" id="KW-1185">Reference proteome</keyword>
<dbReference type="InterPro" id="IPR010621">
    <property type="entry name" value="DUF1214"/>
</dbReference>
<dbReference type="SUPFAM" id="SSF160935">
    <property type="entry name" value="VPA0735-like"/>
    <property type="match status" value="1"/>
</dbReference>
<evidence type="ECO:0000259" key="1">
    <source>
        <dbReference type="Pfam" id="PF06742"/>
    </source>
</evidence>
<sequence length="422" mass="46361">MPIPSTAVETSSVIASLDQSWASLVGHLAAAAEVLRSDPVAENPALRASGYRYLLNLINAALEQEVFSADAEYPEVGHLQDSTKRYGTESPDCLFGHFAVDPKGTYRLTGVGGRARYLGVTVYSTMRVYEPLLDNPDADFTTIFATATGSTLGAISNPGGLALDEDGNFEVIISATPQEGNWLPLDPQGARIMTRQYFYDWTAESPYHFSVERLDQAGPGPKADPESVQHELTGVGRFVDGFAHFWAQMYAAKNREQHNRLVTQPALQAGYAGDGGHIAYGGGVLELGPDEAAIITVKPPVAHFWNIHLGDYWGQSLDYTFRQTSLNGHMAHIEDDGTFTAVVAHRDPGVANWLDTADNTILRVCYRWWLCPSPEVPTPAMQIVSFDDLDDVLPASVARISTESRRLALDNRRRAVFKRYQR</sequence>
<feature type="domain" description="DUF1214" evidence="1">
    <location>
        <begin position="299"/>
        <end position="367"/>
    </location>
</feature>
<name>A0A846Y904_9NOCA</name>
<accession>A0A846Y904</accession>
<evidence type="ECO:0000313" key="3">
    <source>
        <dbReference type="Proteomes" id="UP000565711"/>
    </source>
</evidence>
<proteinExistence type="predicted"/>
<reference evidence="2 3" key="1">
    <citation type="submission" date="2020-04" db="EMBL/GenBank/DDBJ databases">
        <title>MicrobeNet Type strains.</title>
        <authorList>
            <person name="Nicholson A.C."/>
        </authorList>
    </citation>
    <scope>NUCLEOTIDE SEQUENCE [LARGE SCALE GENOMIC DNA]</scope>
    <source>
        <strain evidence="2 3">JCM 12354</strain>
    </source>
</reference>
<gene>
    <name evidence="2" type="ORF">HGA08_29275</name>
</gene>
<dbReference type="RefSeq" id="WP_084475482.1">
    <property type="nucleotide sequence ID" value="NZ_JAAXOP010000027.1"/>
</dbReference>